<name>A0A418GAX4_ECOLX</name>
<accession>A0A418GAX4</accession>
<organism evidence="1 2">
    <name type="scientific">Escherichia coli</name>
    <dbReference type="NCBI Taxonomy" id="562"/>
    <lineage>
        <taxon>Bacteria</taxon>
        <taxon>Pseudomonadati</taxon>
        <taxon>Pseudomonadota</taxon>
        <taxon>Gammaproteobacteria</taxon>
        <taxon>Enterobacterales</taxon>
        <taxon>Enterobacteriaceae</taxon>
        <taxon>Escherichia</taxon>
    </lineage>
</organism>
<dbReference type="AlphaFoldDB" id="A0A418GAX4"/>
<evidence type="ECO:0000313" key="2">
    <source>
        <dbReference type="Proteomes" id="UP000284508"/>
    </source>
</evidence>
<evidence type="ECO:0000313" key="1">
    <source>
        <dbReference type="EMBL" id="RIB38047.1"/>
    </source>
</evidence>
<dbReference type="Proteomes" id="UP000284508">
    <property type="component" value="Unassembled WGS sequence"/>
</dbReference>
<sequence>AEPQLPINANPKLQRIIADGC</sequence>
<gene>
    <name evidence="1" type="ORF">D3C88_31275</name>
</gene>
<dbReference type="EMBL" id="QXHA01001884">
    <property type="protein sequence ID" value="RIB38047.1"/>
    <property type="molecule type" value="Genomic_DNA"/>
</dbReference>
<comment type="caution">
    <text evidence="1">The sequence shown here is derived from an EMBL/GenBank/DDBJ whole genome shotgun (WGS) entry which is preliminary data.</text>
</comment>
<feature type="non-terminal residue" evidence="1">
    <location>
        <position position="1"/>
    </location>
</feature>
<reference evidence="1 2" key="1">
    <citation type="journal article" date="2018" name="BMC Microbiol.">
        <title>Genome sequencing of strains of the most prevalent clonal group of O1:K1:H7 Escherichia coli that causes neonatal meningitis in France.</title>
        <authorList>
            <person name="Geslain G."/>
            <person name="Birgy A."/>
            <person name="Adiba S."/>
            <person name="Magnan M."/>
            <person name="Courroux C."/>
            <person name="Levy C."/>
            <person name="Cohen R."/>
            <person name="Bidet P."/>
            <person name="Bonacorsi S."/>
        </authorList>
    </citation>
    <scope>NUCLEOTIDE SEQUENCE [LARGE SCALE GENOMIC DNA]</scope>
    <source>
        <strain evidence="1 2">S308</strain>
    </source>
</reference>
<proteinExistence type="predicted"/>
<protein>
    <submittedName>
        <fullName evidence="1">Excisionase</fullName>
    </submittedName>
</protein>